<dbReference type="EMBL" id="JXTC01000304">
    <property type="protein sequence ID" value="PON67435.1"/>
    <property type="molecule type" value="Genomic_DNA"/>
</dbReference>
<dbReference type="OrthoDB" id="1849062at2759"/>
<dbReference type="STRING" id="63057.A0A2P5D2I8"/>
<accession>A0A2P5D2I8</accession>
<keyword evidence="2" id="KW-1185">Reference proteome</keyword>
<sequence>TDQNEEDGGQQLHQQFFRSVLDLKAPGIYLKPSKNRSLKSLTFTSKVFKAQLELPPLLVEDSMAPKFMNLIAYEMCPDNTETKYEATSYIISFLVSLIDYPNDVKELRSAQVLHNFLGCDKDVAKVFNQIGKYLVPNTEVYEKVIDQIERHYKNKYLTWMAQVVNDHFSSPWTLVAFLAGFMALGMTGVQTWFTIDSQPCPCENFCQNFNASSQNKLDVGHQLGIDPGSTLFT</sequence>
<dbReference type="AlphaFoldDB" id="A0A2P5D2I8"/>
<dbReference type="InterPro" id="IPR004158">
    <property type="entry name" value="DUF247_pln"/>
</dbReference>
<dbReference type="PANTHER" id="PTHR31170">
    <property type="entry name" value="BNAC04G53230D PROTEIN"/>
    <property type="match status" value="1"/>
</dbReference>
<evidence type="ECO:0000313" key="1">
    <source>
        <dbReference type="EMBL" id="PON67435.1"/>
    </source>
</evidence>
<feature type="non-terminal residue" evidence="1">
    <location>
        <position position="1"/>
    </location>
</feature>
<comment type="caution">
    <text evidence="1">The sequence shown here is derived from an EMBL/GenBank/DDBJ whole genome shotgun (WGS) entry which is preliminary data.</text>
</comment>
<organism evidence="1 2">
    <name type="scientific">Trema orientale</name>
    <name type="common">Charcoal tree</name>
    <name type="synonym">Celtis orientalis</name>
    <dbReference type="NCBI Taxonomy" id="63057"/>
    <lineage>
        <taxon>Eukaryota</taxon>
        <taxon>Viridiplantae</taxon>
        <taxon>Streptophyta</taxon>
        <taxon>Embryophyta</taxon>
        <taxon>Tracheophyta</taxon>
        <taxon>Spermatophyta</taxon>
        <taxon>Magnoliopsida</taxon>
        <taxon>eudicotyledons</taxon>
        <taxon>Gunneridae</taxon>
        <taxon>Pentapetalae</taxon>
        <taxon>rosids</taxon>
        <taxon>fabids</taxon>
        <taxon>Rosales</taxon>
        <taxon>Cannabaceae</taxon>
        <taxon>Trema</taxon>
    </lineage>
</organism>
<reference evidence="2" key="1">
    <citation type="submission" date="2016-06" db="EMBL/GenBank/DDBJ databases">
        <title>Parallel loss of symbiosis genes in relatives of nitrogen-fixing non-legume Parasponia.</title>
        <authorList>
            <person name="Van Velzen R."/>
            <person name="Holmer R."/>
            <person name="Bu F."/>
            <person name="Rutten L."/>
            <person name="Van Zeijl A."/>
            <person name="Liu W."/>
            <person name="Santuari L."/>
            <person name="Cao Q."/>
            <person name="Sharma T."/>
            <person name="Shen D."/>
            <person name="Roswanjaya Y."/>
            <person name="Wardhani T."/>
            <person name="Kalhor M.S."/>
            <person name="Jansen J."/>
            <person name="Van den Hoogen J."/>
            <person name="Gungor B."/>
            <person name="Hartog M."/>
            <person name="Hontelez J."/>
            <person name="Verver J."/>
            <person name="Yang W.-C."/>
            <person name="Schijlen E."/>
            <person name="Repin R."/>
            <person name="Schilthuizen M."/>
            <person name="Schranz E."/>
            <person name="Heidstra R."/>
            <person name="Miyata K."/>
            <person name="Fedorova E."/>
            <person name="Kohlen W."/>
            <person name="Bisseling T."/>
            <person name="Smit S."/>
            <person name="Geurts R."/>
        </authorList>
    </citation>
    <scope>NUCLEOTIDE SEQUENCE [LARGE SCALE GENOMIC DNA]</scope>
    <source>
        <strain evidence="2">cv. RG33-2</strain>
    </source>
</reference>
<gene>
    <name evidence="1" type="ORF">TorRG33x02_264760</name>
</gene>
<proteinExistence type="predicted"/>
<dbReference type="Proteomes" id="UP000237000">
    <property type="component" value="Unassembled WGS sequence"/>
</dbReference>
<name>A0A2P5D2I8_TREOI</name>
<dbReference type="InParanoid" id="A0A2P5D2I8"/>
<evidence type="ECO:0000313" key="2">
    <source>
        <dbReference type="Proteomes" id="UP000237000"/>
    </source>
</evidence>
<protein>
    <submittedName>
        <fullName evidence="1">Uncharacterized protein</fullName>
    </submittedName>
</protein>
<dbReference type="PANTHER" id="PTHR31170:SF25">
    <property type="entry name" value="BNAA09G04570D PROTEIN"/>
    <property type="match status" value="1"/>
</dbReference>
<dbReference type="Pfam" id="PF03140">
    <property type="entry name" value="DUF247"/>
    <property type="match status" value="1"/>
</dbReference>